<comment type="caution">
    <text evidence="2">The sequence shown here is derived from an EMBL/GenBank/DDBJ whole genome shotgun (WGS) entry which is preliminary data.</text>
</comment>
<organism evidence="2 3">
    <name type="scientific">Paracoccus alkanivorans</name>
    <dbReference type="NCBI Taxonomy" id="2116655"/>
    <lineage>
        <taxon>Bacteria</taxon>
        <taxon>Pseudomonadati</taxon>
        <taxon>Pseudomonadota</taxon>
        <taxon>Alphaproteobacteria</taxon>
        <taxon>Rhodobacterales</taxon>
        <taxon>Paracoccaceae</taxon>
        <taxon>Paracoccus</taxon>
    </lineage>
</organism>
<feature type="signal peptide" evidence="1">
    <location>
        <begin position="1"/>
        <end position="17"/>
    </location>
</feature>
<dbReference type="OrthoDB" id="7659063at2"/>
<keyword evidence="1" id="KW-0732">Signal</keyword>
<evidence type="ECO:0000256" key="1">
    <source>
        <dbReference type="SAM" id="SignalP"/>
    </source>
</evidence>
<dbReference type="EMBL" id="QOKZ01000007">
    <property type="protein sequence ID" value="RMC33341.1"/>
    <property type="molecule type" value="Genomic_DNA"/>
</dbReference>
<dbReference type="Proteomes" id="UP000273516">
    <property type="component" value="Unassembled WGS sequence"/>
</dbReference>
<dbReference type="AlphaFoldDB" id="A0A3M0M783"/>
<dbReference type="PROSITE" id="PS51257">
    <property type="entry name" value="PROKAR_LIPOPROTEIN"/>
    <property type="match status" value="1"/>
</dbReference>
<protein>
    <recommendedName>
        <fullName evidence="4">Lipoprotein</fullName>
    </recommendedName>
</protein>
<proteinExistence type="predicted"/>
<accession>A0A3M0M783</accession>
<reference evidence="2 3" key="1">
    <citation type="submission" date="2018-07" db="EMBL/GenBank/DDBJ databases">
        <authorList>
            <person name="Zhang Y."/>
            <person name="Wang L."/>
            <person name="Ma S."/>
        </authorList>
    </citation>
    <scope>NUCLEOTIDE SEQUENCE [LARGE SCALE GENOMIC DNA]</scope>
    <source>
        <strain evidence="2 3">4-2</strain>
    </source>
</reference>
<feature type="chain" id="PRO_5018061690" description="Lipoprotein" evidence="1">
    <location>
        <begin position="18"/>
        <end position="95"/>
    </location>
</feature>
<evidence type="ECO:0000313" key="3">
    <source>
        <dbReference type="Proteomes" id="UP000273516"/>
    </source>
</evidence>
<gene>
    <name evidence="2" type="ORF">C9E81_16735</name>
</gene>
<evidence type="ECO:0000313" key="2">
    <source>
        <dbReference type="EMBL" id="RMC33341.1"/>
    </source>
</evidence>
<sequence length="95" mass="10287">MRVIVGTTALLALGACAAPPSRSPEAQPFFLEEVPEQVAAQAAPYQNLQAVRLNPEDGCYWYSHAGPVETTLLPLRTIDGRLICRPRENTLPVTG</sequence>
<name>A0A3M0M783_9RHOB</name>
<keyword evidence="3" id="KW-1185">Reference proteome</keyword>
<evidence type="ECO:0008006" key="4">
    <source>
        <dbReference type="Google" id="ProtNLM"/>
    </source>
</evidence>